<dbReference type="InterPro" id="IPR051312">
    <property type="entry name" value="Diverse_Substr_Oxidored"/>
</dbReference>
<dbReference type="GO" id="GO:0016491">
    <property type="term" value="F:oxidoreductase activity"/>
    <property type="evidence" value="ECO:0007669"/>
    <property type="project" value="UniProtKB-KW"/>
</dbReference>
<dbReference type="Proteomes" id="UP000640489">
    <property type="component" value="Unassembled WGS sequence"/>
</dbReference>
<evidence type="ECO:0000256" key="5">
    <source>
        <dbReference type="ARBA" id="ARBA00023004"/>
    </source>
</evidence>
<organism evidence="8 9">
    <name type="scientific">Nocardioides islandensis</name>
    <dbReference type="NCBI Taxonomy" id="433663"/>
    <lineage>
        <taxon>Bacteria</taxon>
        <taxon>Bacillati</taxon>
        <taxon>Actinomycetota</taxon>
        <taxon>Actinomycetes</taxon>
        <taxon>Propionibacteriales</taxon>
        <taxon>Nocardioidaceae</taxon>
        <taxon>Nocardioides</taxon>
    </lineage>
</organism>
<dbReference type="InterPro" id="IPR001041">
    <property type="entry name" value="2Fe-2S_ferredoxin-type"/>
</dbReference>
<evidence type="ECO:0000259" key="6">
    <source>
        <dbReference type="PROSITE" id="PS51085"/>
    </source>
</evidence>
<dbReference type="InterPro" id="IPR002346">
    <property type="entry name" value="Mopterin_DH_FAD-bd"/>
</dbReference>
<dbReference type="GO" id="GO:0046872">
    <property type="term" value="F:metal ion binding"/>
    <property type="evidence" value="ECO:0007669"/>
    <property type="project" value="UniProtKB-KW"/>
</dbReference>
<dbReference type="InterPro" id="IPR016166">
    <property type="entry name" value="FAD-bd_PCMH"/>
</dbReference>
<evidence type="ECO:0000256" key="3">
    <source>
        <dbReference type="ARBA" id="ARBA00022827"/>
    </source>
</evidence>
<dbReference type="Gene3D" id="3.30.465.10">
    <property type="match status" value="1"/>
</dbReference>
<accession>A0A930V6X6</accession>
<dbReference type="InterPro" id="IPR012175">
    <property type="entry name" value="Xanth_DH_ssu_bac"/>
</dbReference>
<dbReference type="Pfam" id="PF03450">
    <property type="entry name" value="CO_deh_flav_C"/>
    <property type="match status" value="1"/>
</dbReference>
<dbReference type="PANTHER" id="PTHR42659:SF2">
    <property type="entry name" value="XANTHINE DEHYDROGENASE SUBUNIT C-RELATED"/>
    <property type="match status" value="1"/>
</dbReference>
<comment type="caution">
    <text evidence="8">The sequence shown here is derived from an EMBL/GenBank/DDBJ whole genome shotgun (WGS) entry which is preliminary data.</text>
</comment>
<dbReference type="CDD" id="cd00207">
    <property type="entry name" value="fer2"/>
    <property type="match status" value="1"/>
</dbReference>
<dbReference type="Pfam" id="PF00941">
    <property type="entry name" value="FAD_binding_5"/>
    <property type="match status" value="1"/>
</dbReference>
<keyword evidence="1" id="KW-0285">Flavoprotein</keyword>
<dbReference type="PROSITE" id="PS51085">
    <property type="entry name" value="2FE2S_FER_2"/>
    <property type="match status" value="1"/>
</dbReference>
<dbReference type="InterPro" id="IPR012675">
    <property type="entry name" value="Beta-grasp_dom_sf"/>
</dbReference>
<dbReference type="InterPro" id="IPR036884">
    <property type="entry name" value="2Fe-2S-bd_dom_sf"/>
</dbReference>
<feature type="domain" description="FAD-binding PCMH-type" evidence="7">
    <location>
        <begin position="185"/>
        <end position="358"/>
    </location>
</feature>
<evidence type="ECO:0000313" key="9">
    <source>
        <dbReference type="Proteomes" id="UP000640489"/>
    </source>
</evidence>
<evidence type="ECO:0000256" key="4">
    <source>
        <dbReference type="ARBA" id="ARBA00023002"/>
    </source>
</evidence>
<dbReference type="SMART" id="SM01092">
    <property type="entry name" value="CO_deh_flav_C"/>
    <property type="match status" value="1"/>
</dbReference>
<dbReference type="PROSITE" id="PS51387">
    <property type="entry name" value="FAD_PCMH"/>
    <property type="match status" value="1"/>
</dbReference>
<dbReference type="Gene3D" id="3.10.20.30">
    <property type="match status" value="1"/>
</dbReference>
<dbReference type="InterPro" id="IPR016169">
    <property type="entry name" value="FAD-bd_PCMH_sub2"/>
</dbReference>
<reference evidence="8" key="1">
    <citation type="submission" date="2020-11" db="EMBL/GenBank/DDBJ databases">
        <title>Nocardioides sp. nov., isolated from Soil of Cynanchum wilfordii Hemsley rhizosphere.</title>
        <authorList>
            <person name="Lee J.-S."/>
            <person name="Suh M.K."/>
            <person name="Kim J.-S."/>
        </authorList>
    </citation>
    <scope>NUCLEOTIDE SEQUENCE</scope>
    <source>
        <strain evidence="8">KCTC 19275</strain>
    </source>
</reference>
<dbReference type="GO" id="GO:0051537">
    <property type="term" value="F:2 iron, 2 sulfur cluster binding"/>
    <property type="evidence" value="ECO:0007669"/>
    <property type="project" value="InterPro"/>
</dbReference>
<dbReference type="SUPFAM" id="SSF47741">
    <property type="entry name" value="CO dehydrogenase ISP C-domain like"/>
    <property type="match status" value="1"/>
</dbReference>
<dbReference type="InterPro" id="IPR036683">
    <property type="entry name" value="CO_DH_flav_C_dom_sf"/>
</dbReference>
<evidence type="ECO:0000256" key="2">
    <source>
        <dbReference type="ARBA" id="ARBA00022723"/>
    </source>
</evidence>
<dbReference type="SUPFAM" id="SSF54292">
    <property type="entry name" value="2Fe-2S ferredoxin-like"/>
    <property type="match status" value="1"/>
</dbReference>
<dbReference type="Gene3D" id="3.30.43.10">
    <property type="entry name" value="Uridine Diphospho-n-acetylenolpyruvylglucosamine Reductase, domain 2"/>
    <property type="match status" value="1"/>
</dbReference>
<dbReference type="InterPro" id="IPR036318">
    <property type="entry name" value="FAD-bd_PCMH-like_sf"/>
</dbReference>
<dbReference type="PIRSF" id="PIRSF036557">
    <property type="entry name" value="XdhA_RC"/>
    <property type="match status" value="1"/>
</dbReference>
<dbReference type="Gene3D" id="1.10.150.120">
    <property type="entry name" value="[2Fe-2S]-binding domain"/>
    <property type="match status" value="1"/>
</dbReference>
<feature type="domain" description="2Fe-2S ferredoxin-type" evidence="6">
    <location>
        <begin position="1"/>
        <end position="87"/>
    </location>
</feature>
<dbReference type="Gene3D" id="3.30.390.50">
    <property type="entry name" value="CO dehydrogenase flavoprotein, C-terminal domain"/>
    <property type="match status" value="1"/>
</dbReference>
<dbReference type="InterPro" id="IPR006058">
    <property type="entry name" value="2Fe2S_fd_BS"/>
</dbReference>
<keyword evidence="9" id="KW-1185">Reference proteome</keyword>
<keyword evidence="2" id="KW-0479">Metal-binding</keyword>
<keyword evidence="4" id="KW-0560">Oxidoreductase</keyword>
<dbReference type="EMBL" id="JADKPN010000001">
    <property type="protein sequence ID" value="MBF4761989.1"/>
    <property type="molecule type" value="Genomic_DNA"/>
</dbReference>
<dbReference type="Pfam" id="PF00111">
    <property type="entry name" value="Fer2"/>
    <property type="match status" value="1"/>
</dbReference>
<dbReference type="GO" id="GO:0071949">
    <property type="term" value="F:FAD binding"/>
    <property type="evidence" value="ECO:0007669"/>
    <property type="project" value="InterPro"/>
</dbReference>
<evidence type="ECO:0000259" key="7">
    <source>
        <dbReference type="PROSITE" id="PS51387"/>
    </source>
</evidence>
<dbReference type="PROSITE" id="PS00197">
    <property type="entry name" value="2FE2S_FER_1"/>
    <property type="match status" value="1"/>
</dbReference>
<proteinExistence type="predicted"/>
<protein>
    <submittedName>
        <fullName evidence="8">FAD binding domain-containing protein</fullName>
    </submittedName>
</protein>
<dbReference type="InterPro" id="IPR005107">
    <property type="entry name" value="CO_DH_flav_C"/>
</dbReference>
<keyword evidence="5" id="KW-0408">Iron</keyword>
<dbReference type="Pfam" id="PF01799">
    <property type="entry name" value="Fer2_2"/>
    <property type="match status" value="1"/>
</dbReference>
<evidence type="ECO:0000313" key="8">
    <source>
        <dbReference type="EMBL" id="MBF4761989.1"/>
    </source>
</evidence>
<gene>
    <name evidence="8" type="ORF">ISU07_02515</name>
</gene>
<keyword evidence="3" id="KW-0274">FAD</keyword>
<evidence type="ECO:0000256" key="1">
    <source>
        <dbReference type="ARBA" id="ARBA00022630"/>
    </source>
</evidence>
<dbReference type="InterPro" id="IPR036010">
    <property type="entry name" value="2Fe-2S_ferredoxin-like_sf"/>
</dbReference>
<dbReference type="PANTHER" id="PTHR42659">
    <property type="entry name" value="XANTHINE DEHYDROGENASE SUBUNIT C-RELATED"/>
    <property type="match status" value="1"/>
</dbReference>
<dbReference type="SUPFAM" id="SSF56176">
    <property type="entry name" value="FAD-binding/transporter-associated domain-like"/>
    <property type="match status" value="1"/>
</dbReference>
<dbReference type="InterPro" id="IPR016167">
    <property type="entry name" value="FAD-bd_PCMH_sub1"/>
</dbReference>
<dbReference type="InterPro" id="IPR002888">
    <property type="entry name" value="2Fe-2S-bd"/>
</dbReference>
<sequence>MAGIVVNGEHRPLEGVPLHTNLLDFVRACGLTGAKEGCAEGECGACAVMVARPAADGSDATEWTAINSCLVPAAAYDGQEVVTAEGLGSPEDLHPVQHEMAVRGGSQCGYCTPGFVCSMAAEYYREGRGEDGHGFDLHALSGNLCRCTGYRPIKDAADALGSPAADDAIAGRRTALPPAAVPTRLHDPEAMFVRPLDLTHAIELLAEQPDATVVAGSTDWGVEVNLKGSRARMVLAVDRLDELRTWTVGDDELRIGAALTLSEVERRLEGRLPLLAGLFPNFASRLIRNGATLGGNLGTGSPIGDAPPVLLALDASVVLASGEGERTVPLSAYFTGYRESVRRPGELITEVVVPLPAPTTTAFHKIAKRPFDDISSVAVAFALDIAEGTVTRARIGLGGVAATPIRATATEQALEGRPWDDETVERAAQVLAAEGTPIDDMRASATYRRAMLGNALRKLAAS</sequence>
<dbReference type="SUPFAM" id="SSF55447">
    <property type="entry name" value="CO dehydrogenase flavoprotein C-terminal domain-like"/>
    <property type="match status" value="1"/>
</dbReference>
<dbReference type="AlphaFoldDB" id="A0A930V6X6"/>
<dbReference type="RefSeq" id="WP_194705159.1">
    <property type="nucleotide sequence ID" value="NZ_JADKPN010000001.1"/>
</dbReference>
<name>A0A930V6X6_9ACTN</name>